<evidence type="ECO:0000259" key="1">
    <source>
        <dbReference type="Pfam" id="PF13556"/>
    </source>
</evidence>
<dbReference type="Pfam" id="PF13556">
    <property type="entry name" value="HTH_30"/>
    <property type="match status" value="1"/>
</dbReference>
<dbReference type="EMBL" id="CP071696">
    <property type="protein sequence ID" value="QTX04400.1"/>
    <property type="molecule type" value="Genomic_DNA"/>
</dbReference>
<dbReference type="RefSeq" id="WP_210897949.1">
    <property type="nucleotide sequence ID" value="NZ_CP071696.1"/>
</dbReference>
<organism evidence="2 3">
    <name type="scientific">Agromyces archimandritae</name>
    <dbReference type="NCBI Taxonomy" id="2781962"/>
    <lineage>
        <taxon>Bacteria</taxon>
        <taxon>Bacillati</taxon>
        <taxon>Actinomycetota</taxon>
        <taxon>Actinomycetes</taxon>
        <taxon>Micrococcales</taxon>
        <taxon>Microbacteriaceae</taxon>
        <taxon>Agromyces</taxon>
    </lineage>
</organism>
<reference evidence="2" key="1">
    <citation type="submission" date="2021-03" db="EMBL/GenBank/DDBJ databases">
        <title>Agromyces archimandritus sp. nov., isolated from the cockroach Archimandrita tessellata.</title>
        <authorList>
            <person name="Guzman J."/>
            <person name="Ortuzar M."/>
            <person name="Poehlein A."/>
            <person name="Daniel R."/>
            <person name="Trujillo M."/>
            <person name="Vilcinskas A."/>
        </authorList>
    </citation>
    <scope>NUCLEOTIDE SEQUENCE</scope>
    <source>
        <strain evidence="2">G127AT</strain>
    </source>
</reference>
<dbReference type="Proteomes" id="UP000671914">
    <property type="component" value="Chromosome"/>
</dbReference>
<keyword evidence="3" id="KW-1185">Reference proteome</keyword>
<dbReference type="KEGG" id="aarc:G127AT_14175"/>
<dbReference type="AlphaFoldDB" id="A0A975INB8"/>
<gene>
    <name evidence="2" type="ORF">G127AT_14175</name>
</gene>
<feature type="domain" description="PucR C-terminal helix-turn-helix" evidence="1">
    <location>
        <begin position="324"/>
        <end position="382"/>
    </location>
</feature>
<dbReference type="InterPro" id="IPR051448">
    <property type="entry name" value="CdaR-like_regulators"/>
</dbReference>
<dbReference type="Gene3D" id="1.10.10.2840">
    <property type="entry name" value="PucR C-terminal helix-turn-helix domain"/>
    <property type="match status" value="1"/>
</dbReference>
<evidence type="ECO:0000313" key="2">
    <source>
        <dbReference type="EMBL" id="QTX04400.1"/>
    </source>
</evidence>
<dbReference type="PANTHER" id="PTHR33744">
    <property type="entry name" value="CARBOHYDRATE DIACID REGULATOR"/>
    <property type="match status" value="1"/>
</dbReference>
<evidence type="ECO:0000313" key="3">
    <source>
        <dbReference type="Proteomes" id="UP000671914"/>
    </source>
</evidence>
<dbReference type="PANTHER" id="PTHR33744:SF7">
    <property type="entry name" value="PUCR FAMILY TRANSCRIPTIONAL REGULATOR"/>
    <property type="match status" value="1"/>
</dbReference>
<proteinExistence type="predicted"/>
<name>A0A975INB8_9MICO</name>
<accession>A0A975INB8</accession>
<protein>
    <submittedName>
        <fullName evidence="2">Helix-turn-helix domain-containing protein</fullName>
    </submittedName>
</protein>
<dbReference type="InterPro" id="IPR042070">
    <property type="entry name" value="PucR_C-HTH_sf"/>
</dbReference>
<dbReference type="InterPro" id="IPR025736">
    <property type="entry name" value="PucR_C-HTH_dom"/>
</dbReference>
<sequence>MNLDGAVQAFADRIGRPVIVFDGDLNVAAFSVHEGQIDRARLSMILTHRASKRAVAMISEHRVDRAPGAVLLPVAANVPSRVVAGLRYRGRVTGYVSYVPGEDEDPDLRDLPEVVAARDDLGALLAAREAERREGADHVLQLMSRLLDGQQDQRESAADELLHDGLISAAPQYSAMVFRAGGGDIDRSNAGARLVIDRALKEISRISSLKAVGTVIDGEGVLVIPREINPARLRGLVDDPLHATTRGGGGASRERLADVRDSRREARIAVRATIRDPDRYGATAIWADLGVDRLLLQLPLDRMSLADLPDPVAELLTAGSGPDLAKTLEVYLDSGADAQRTAQRLHIHRSTLYYRLDRIRAISDADLGDGLVRRELHVALRVAALAGLRQDASAIEL</sequence>